<feature type="region of interest" description="Disordered" evidence="1">
    <location>
        <begin position="428"/>
        <end position="454"/>
    </location>
</feature>
<feature type="compositionally biased region" description="Low complexity" evidence="1">
    <location>
        <begin position="44"/>
        <end position="69"/>
    </location>
</feature>
<evidence type="ECO:0000256" key="1">
    <source>
        <dbReference type="SAM" id="MobiDB-lite"/>
    </source>
</evidence>
<evidence type="ECO:0000313" key="3">
    <source>
        <dbReference type="Proteomes" id="UP001600064"/>
    </source>
</evidence>
<evidence type="ECO:0000313" key="2">
    <source>
        <dbReference type="EMBL" id="KAL2265695.1"/>
    </source>
</evidence>
<feature type="compositionally biased region" description="Basic and acidic residues" evidence="1">
    <location>
        <begin position="181"/>
        <end position="206"/>
    </location>
</feature>
<comment type="caution">
    <text evidence="2">The sequence shown here is derived from an EMBL/GenBank/DDBJ whole genome shotgun (WGS) entry which is preliminary data.</text>
</comment>
<name>A0ABR4D6J7_9PEZI</name>
<feature type="compositionally biased region" description="Polar residues" evidence="1">
    <location>
        <begin position="98"/>
        <end position="107"/>
    </location>
</feature>
<gene>
    <name evidence="2" type="ORF">VTJ83DRAFT_6795</name>
</gene>
<feature type="region of interest" description="Disordered" evidence="1">
    <location>
        <begin position="167"/>
        <end position="206"/>
    </location>
</feature>
<feature type="compositionally biased region" description="Low complexity" evidence="1">
    <location>
        <begin position="85"/>
        <end position="97"/>
    </location>
</feature>
<reference evidence="2 3" key="1">
    <citation type="journal article" date="2024" name="Commun. Biol.">
        <title>Comparative genomic analysis of thermophilic fungi reveals convergent evolutionary adaptations and gene losses.</title>
        <authorList>
            <person name="Steindorff A.S."/>
            <person name="Aguilar-Pontes M.V."/>
            <person name="Robinson A.J."/>
            <person name="Andreopoulos B."/>
            <person name="LaButti K."/>
            <person name="Kuo A."/>
            <person name="Mondo S."/>
            <person name="Riley R."/>
            <person name="Otillar R."/>
            <person name="Haridas S."/>
            <person name="Lipzen A."/>
            <person name="Grimwood J."/>
            <person name="Schmutz J."/>
            <person name="Clum A."/>
            <person name="Reid I.D."/>
            <person name="Moisan M.C."/>
            <person name="Butler G."/>
            <person name="Nguyen T.T.M."/>
            <person name="Dewar K."/>
            <person name="Conant G."/>
            <person name="Drula E."/>
            <person name="Henrissat B."/>
            <person name="Hansel C."/>
            <person name="Singer S."/>
            <person name="Hutchinson M.I."/>
            <person name="de Vries R.P."/>
            <person name="Natvig D.O."/>
            <person name="Powell A.J."/>
            <person name="Tsang A."/>
            <person name="Grigoriev I.V."/>
        </authorList>
    </citation>
    <scope>NUCLEOTIDE SEQUENCE [LARGE SCALE GENOMIC DNA]</scope>
    <source>
        <strain evidence="2 3">ATCC 22073</strain>
    </source>
</reference>
<feature type="compositionally biased region" description="Low complexity" evidence="1">
    <location>
        <begin position="17"/>
        <end position="36"/>
    </location>
</feature>
<sequence length="497" mass="52609">MFSSTKRRLEAGGGEISSRIGARSPSRPAPSSGSSPVPSPAPGASPMTITTTTTTTTTAATTTANNNNNSDAVRRSPSASPTPPSSFSSLAPPASGSDPTPSLSTLQPALRDRDARIADLERKLAAIESGPRASHDPESRADSEEAVFWRGRCAALEDQVKALQKRLAAHGKDGGGPAGARKAEQGRADGDSGDDKGNGRAERRILEKKNDEIAQLKAQVKGLKEFVSVSTRTDGEVQISDEVFGERMARLGNGLQNWVLVNFRRAKVDLASLDESTHSALARLVPMYQELASTSRIHLLQSLVSRLLVGLVFDPYFIGLPPHVADPIQQVDAFLASASSLESANRWRSLTLSIFRKDAAETLRAETAAVVDAAAARIIGLLDSITHATATDARDQALRVLLADAVDLAQLLAVQRAVFRVDLPPDSSSFNEGTMEDVGGEESEEDEDAGGGGGGGGRIVWCVTFPALIKHGDESGAFPDEYRNVIAKAKVLCRSKI</sequence>
<feature type="region of interest" description="Disordered" evidence="1">
    <location>
        <begin position="1"/>
        <end position="111"/>
    </location>
</feature>
<feature type="compositionally biased region" description="Acidic residues" evidence="1">
    <location>
        <begin position="434"/>
        <end position="449"/>
    </location>
</feature>
<proteinExistence type="predicted"/>
<organism evidence="2 3">
    <name type="scientific">Remersonia thermophila</name>
    <dbReference type="NCBI Taxonomy" id="72144"/>
    <lineage>
        <taxon>Eukaryota</taxon>
        <taxon>Fungi</taxon>
        <taxon>Dikarya</taxon>
        <taxon>Ascomycota</taxon>
        <taxon>Pezizomycotina</taxon>
        <taxon>Sordariomycetes</taxon>
        <taxon>Sordariomycetidae</taxon>
        <taxon>Sordariales</taxon>
        <taxon>Sordariales incertae sedis</taxon>
        <taxon>Remersonia</taxon>
    </lineage>
</organism>
<dbReference type="Proteomes" id="UP001600064">
    <property type="component" value="Unassembled WGS sequence"/>
</dbReference>
<protein>
    <submittedName>
        <fullName evidence="2">Uncharacterized protein</fullName>
    </submittedName>
</protein>
<dbReference type="GeneID" id="98128189"/>
<keyword evidence="3" id="KW-1185">Reference proteome</keyword>
<dbReference type="EMBL" id="JAZGUE010000006">
    <property type="protein sequence ID" value="KAL2265695.1"/>
    <property type="molecule type" value="Genomic_DNA"/>
</dbReference>
<accession>A0ABR4D6J7</accession>
<dbReference type="RefSeq" id="XP_070864422.1">
    <property type="nucleotide sequence ID" value="XM_071013545.1"/>
</dbReference>